<name>A0A558CSR7_9PSEU</name>
<comment type="caution">
    <text evidence="3">The sequence shown here is derived from an EMBL/GenBank/DDBJ whole genome shotgun (WGS) entry which is preliminary data.</text>
</comment>
<dbReference type="InterPro" id="IPR036388">
    <property type="entry name" value="WH-like_DNA-bd_sf"/>
</dbReference>
<evidence type="ECO:0000313" key="4">
    <source>
        <dbReference type="Proteomes" id="UP000320011"/>
    </source>
</evidence>
<feature type="region of interest" description="Disordered" evidence="1">
    <location>
        <begin position="79"/>
        <end position="102"/>
    </location>
</feature>
<sequence length="360" mass="39655">MARRVSVRTKVASPTDSLVSQGISARVAVLDLDGRSGGNKRKRRANGRPFARWALSPADPRDKTAVSVSVTCDCGAAIRPNPIATSSRPRRGGPGTSRYGRKTMTRIPSQRGARLRPDGPEGGYQLTLLGGFSLRHDGVEIELAPSAQRLLAFLALHRRHPRGYVASMLWPEYPQEQALASLRTALWRVRTRAAGTLSSTRHDLDLDLDVLVDVHRLAEVANHVIDSVGEDRPLVDAYTVRGILTAPGELLPGWYDDWVLTEREQTRLLHVRALEALADQLLNHHRPSSAVHAALTATTLEPFRDSAHAAVLRAYLSEGNTTEAIRHFQHYRSMLHRELGVEPSPALYKLVRPHLSGIVG</sequence>
<evidence type="ECO:0000259" key="2">
    <source>
        <dbReference type="SMART" id="SM01043"/>
    </source>
</evidence>
<accession>A0A558CSR7</accession>
<dbReference type="SUPFAM" id="SSF48452">
    <property type="entry name" value="TPR-like"/>
    <property type="match status" value="1"/>
</dbReference>
<gene>
    <name evidence="3" type="ORF">FNH05_14100</name>
</gene>
<dbReference type="Gene3D" id="1.10.10.10">
    <property type="entry name" value="Winged helix-like DNA-binding domain superfamily/Winged helix DNA-binding domain"/>
    <property type="match status" value="1"/>
</dbReference>
<dbReference type="OrthoDB" id="5509004at2"/>
<reference evidence="3 4" key="2">
    <citation type="submission" date="2019-08" db="EMBL/GenBank/DDBJ databases">
        <title>Amycolatopsis acidicola sp. nov., isolated from peat swamp forest soil.</title>
        <authorList>
            <person name="Srisuk N."/>
        </authorList>
    </citation>
    <scope>NUCLEOTIDE SEQUENCE [LARGE SCALE GENOMIC DNA]</scope>
    <source>
        <strain evidence="3 4">TBRC 6029</strain>
    </source>
</reference>
<dbReference type="Pfam" id="PF03704">
    <property type="entry name" value="BTAD"/>
    <property type="match status" value="1"/>
</dbReference>
<organism evidence="3 4">
    <name type="scientific">Amycolatopsis rhizosphaerae</name>
    <dbReference type="NCBI Taxonomy" id="2053003"/>
    <lineage>
        <taxon>Bacteria</taxon>
        <taxon>Bacillati</taxon>
        <taxon>Actinomycetota</taxon>
        <taxon>Actinomycetes</taxon>
        <taxon>Pseudonocardiales</taxon>
        <taxon>Pseudonocardiaceae</taxon>
        <taxon>Amycolatopsis</taxon>
    </lineage>
</organism>
<reference evidence="3 4" key="1">
    <citation type="submission" date="2019-07" db="EMBL/GenBank/DDBJ databases">
        <authorList>
            <person name="Duangmal K."/>
            <person name="Teo W.F.A."/>
        </authorList>
    </citation>
    <scope>NUCLEOTIDE SEQUENCE [LARGE SCALE GENOMIC DNA]</scope>
    <source>
        <strain evidence="3 4">TBRC 6029</strain>
    </source>
</reference>
<dbReference type="Proteomes" id="UP000320011">
    <property type="component" value="Unassembled WGS sequence"/>
</dbReference>
<proteinExistence type="predicted"/>
<evidence type="ECO:0000256" key="1">
    <source>
        <dbReference type="SAM" id="MobiDB-lite"/>
    </source>
</evidence>
<dbReference type="AlphaFoldDB" id="A0A558CSR7"/>
<dbReference type="InterPro" id="IPR005158">
    <property type="entry name" value="BTAD"/>
</dbReference>
<keyword evidence="4" id="KW-1185">Reference proteome</keyword>
<feature type="domain" description="Bacterial transcriptional activator" evidence="2">
    <location>
        <begin position="212"/>
        <end position="355"/>
    </location>
</feature>
<dbReference type="PANTHER" id="PTHR35807">
    <property type="entry name" value="TRANSCRIPTIONAL REGULATOR REDD-RELATED"/>
    <property type="match status" value="1"/>
</dbReference>
<protein>
    <recommendedName>
        <fullName evidence="2">Bacterial transcriptional activator domain-containing protein</fullName>
    </recommendedName>
</protein>
<dbReference type="InterPro" id="IPR011990">
    <property type="entry name" value="TPR-like_helical_dom_sf"/>
</dbReference>
<evidence type="ECO:0000313" key="3">
    <source>
        <dbReference type="EMBL" id="TVT51821.1"/>
    </source>
</evidence>
<dbReference type="InterPro" id="IPR051677">
    <property type="entry name" value="AfsR-DnrI-RedD_regulator"/>
</dbReference>
<dbReference type="SMART" id="SM01043">
    <property type="entry name" value="BTAD"/>
    <property type="match status" value="1"/>
</dbReference>
<dbReference type="EMBL" id="VJWX01000115">
    <property type="protein sequence ID" value="TVT51821.1"/>
    <property type="molecule type" value="Genomic_DNA"/>
</dbReference>
<dbReference type="Gene3D" id="1.25.40.10">
    <property type="entry name" value="Tetratricopeptide repeat domain"/>
    <property type="match status" value="1"/>
</dbReference>